<dbReference type="InterPro" id="IPR021296">
    <property type="entry name" value="DUF2868"/>
</dbReference>
<feature type="transmembrane region" description="Helical" evidence="1">
    <location>
        <begin position="105"/>
        <end position="127"/>
    </location>
</feature>
<gene>
    <name evidence="2" type="ORF">RM532_12095</name>
</gene>
<feature type="transmembrane region" description="Helical" evidence="1">
    <location>
        <begin position="74"/>
        <end position="99"/>
    </location>
</feature>
<keyword evidence="1" id="KW-1133">Transmembrane helix</keyword>
<keyword evidence="1" id="KW-0812">Transmembrane</keyword>
<keyword evidence="3" id="KW-1185">Reference proteome</keyword>
<proteinExistence type="predicted"/>
<comment type="caution">
    <text evidence="2">The sequence shown here is derived from an EMBL/GenBank/DDBJ whole genome shotgun (WGS) entry which is preliminary data.</text>
</comment>
<dbReference type="Pfam" id="PF11067">
    <property type="entry name" value="DUF2868"/>
    <property type="match status" value="1"/>
</dbReference>
<accession>A0ABU3C2F0</accession>
<organism evidence="2 3">
    <name type="scientific">Spectribacter hydrogenoxidans</name>
    <dbReference type="NCBI Taxonomy" id="3075608"/>
    <lineage>
        <taxon>Bacteria</taxon>
        <taxon>Pseudomonadati</taxon>
        <taxon>Pseudomonadota</taxon>
        <taxon>Gammaproteobacteria</taxon>
        <taxon>Salinisphaerales</taxon>
        <taxon>Salinisphaeraceae</taxon>
        <taxon>Spectribacter</taxon>
    </lineage>
</organism>
<sequence length="458" mass="48705">MNAAQPNRRIRDAFLALVVGRQEELAGHPQTFSDADSAAAGAGGPFHTRIRVRARRLTEADGRADQIRRATRRLALAAIAGLVLAGLAGLSAASAALASPPPVNLPLVLALLVGVNLASLGLWLLLLPLTVRAGSGFGDHLWGWWRRWRRMPTSGHPPAGLIATRLLMTERPGKWLFSAWVHGLWLIFTLAALLALTVLLSLRETVLVWETTLLNDTTLQRWAELLSLGPALFGVPGPDSLPLQGEAARSARQSWAAWLLVATAVYGALPRLIALVISLGLARISLARASRDEQRPGFARLRSRLMSATATPGITPSGATRAVAMEPASPDAPAAPEGVWQAIGLELEMPPPAPPGAEWHWLGGVDDLNSRQTLLARLPRLHVDRLLLMVGVRTTPDRSVERFLGEALAAAGANGAILLVGQPPTAARRNAWQDLAAAAGADLGVFWLPGSGPERLSA</sequence>
<keyword evidence="1" id="KW-0472">Membrane</keyword>
<protein>
    <submittedName>
        <fullName evidence="2">DUF2868 domain-containing protein</fullName>
    </submittedName>
</protein>
<evidence type="ECO:0000256" key="1">
    <source>
        <dbReference type="SAM" id="Phobius"/>
    </source>
</evidence>
<feature type="transmembrane region" description="Helical" evidence="1">
    <location>
        <begin position="175"/>
        <end position="200"/>
    </location>
</feature>
<reference evidence="2 3" key="1">
    <citation type="submission" date="2023-09" db="EMBL/GenBank/DDBJ databases">
        <authorList>
            <person name="Rey-Velasco X."/>
        </authorList>
    </citation>
    <scope>NUCLEOTIDE SEQUENCE [LARGE SCALE GENOMIC DNA]</scope>
    <source>
        <strain evidence="2 3">W335</strain>
    </source>
</reference>
<dbReference type="EMBL" id="JAVRIB010000012">
    <property type="protein sequence ID" value="MDT0635690.1"/>
    <property type="molecule type" value="Genomic_DNA"/>
</dbReference>
<dbReference type="RefSeq" id="WP_311653591.1">
    <property type="nucleotide sequence ID" value="NZ_JAVRIB010000012.1"/>
</dbReference>
<feature type="transmembrane region" description="Helical" evidence="1">
    <location>
        <begin position="255"/>
        <end position="281"/>
    </location>
</feature>
<evidence type="ECO:0000313" key="3">
    <source>
        <dbReference type="Proteomes" id="UP001251857"/>
    </source>
</evidence>
<name>A0ABU3C2F0_9GAMM</name>
<dbReference type="Proteomes" id="UP001251857">
    <property type="component" value="Unassembled WGS sequence"/>
</dbReference>
<evidence type="ECO:0000313" key="2">
    <source>
        <dbReference type="EMBL" id="MDT0635690.1"/>
    </source>
</evidence>